<dbReference type="InterPro" id="IPR050891">
    <property type="entry name" value="TatD-type_Hydrolase"/>
</dbReference>
<proteinExistence type="inferred from homology"/>
<sequence length="84" mass="9228">MSTDLPFSSSSTTEQPPPKLRFADIGINLTDPVYNGIYHSKSQHPDDLADVVARARAAGCMKMMVTASDLDCARKALDVVRKFR</sequence>
<accession>A0A9P8RSA5</accession>
<feature type="region of interest" description="Disordered" evidence="3">
    <location>
        <begin position="1"/>
        <end position="20"/>
    </location>
</feature>
<name>A0A9P8RSA5_9PEZI</name>
<dbReference type="GO" id="GO:0005829">
    <property type="term" value="C:cytosol"/>
    <property type="evidence" value="ECO:0007669"/>
    <property type="project" value="TreeGrafter"/>
</dbReference>
<dbReference type="AlphaFoldDB" id="A0A9P8RSA5"/>
<dbReference type="EMBL" id="JAGHQM010000235">
    <property type="protein sequence ID" value="KAH0563213.1"/>
    <property type="molecule type" value="Genomic_DNA"/>
</dbReference>
<protein>
    <submittedName>
        <fullName evidence="4">Uncharacterized protein</fullName>
    </submittedName>
</protein>
<comment type="similarity">
    <text evidence="1">Belongs to the metallo-dependent hydrolases superfamily. TatD-type hydrolase family.</text>
</comment>
<dbReference type="PANTHER" id="PTHR10060">
    <property type="entry name" value="TATD FAMILY DEOXYRIBONUCLEASE"/>
    <property type="match status" value="1"/>
</dbReference>
<evidence type="ECO:0000256" key="2">
    <source>
        <dbReference type="ARBA" id="ARBA00022801"/>
    </source>
</evidence>
<evidence type="ECO:0000256" key="3">
    <source>
        <dbReference type="SAM" id="MobiDB-lite"/>
    </source>
</evidence>
<gene>
    <name evidence="4" type="ORF">GP486_002215</name>
</gene>
<keyword evidence="2" id="KW-0378">Hydrolase</keyword>
<evidence type="ECO:0000256" key="1">
    <source>
        <dbReference type="ARBA" id="ARBA00009275"/>
    </source>
</evidence>
<keyword evidence="5" id="KW-1185">Reference proteome</keyword>
<dbReference type="Gene3D" id="3.20.20.140">
    <property type="entry name" value="Metal-dependent hydrolases"/>
    <property type="match status" value="1"/>
</dbReference>
<comment type="caution">
    <text evidence="4">The sequence shown here is derived from an EMBL/GenBank/DDBJ whole genome shotgun (WGS) entry which is preliminary data.</text>
</comment>
<dbReference type="PANTHER" id="PTHR10060:SF15">
    <property type="entry name" value="DEOXYRIBONUCLEASE TATDN1"/>
    <property type="match status" value="1"/>
</dbReference>
<feature type="compositionally biased region" description="Polar residues" evidence="3">
    <location>
        <begin position="1"/>
        <end position="14"/>
    </location>
</feature>
<evidence type="ECO:0000313" key="4">
    <source>
        <dbReference type="EMBL" id="KAH0563213.1"/>
    </source>
</evidence>
<dbReference type="Proteomes" id="UP000750711">
    <property type="component" value="Unassembled WGS sequence"/>
</dbReference>
<evidence type="ECO:0000313" key="5">
    <source>
        <dbReference type="Proteomes" id="UP000750711"/>
    </source>
</evidence>
<dbReference type="GO" id="GO:0008296">
    <property type="term" value="F:3'-5'-DNA exonuclease activity"/>
    <property type="evidence" value="ECO:0007669"/>
    <property type="project" value="TreeGrafter"/>
</dbReference>
<reference evidence="4" key="1">
    <citation type="submission" date="2021-03" db="EMBL/GenBank/DDBJ databases">
        <title>Comparative genomics and phylogenomic investigation of the class Geoglossomycetes provide insights into ecological specialization and systematics.</title>
        <authorList>
            <person name="Melie T."/>
            <person name="Pirro S."/>
            <person name="Miller A.N."/>
            <person name="Quandt A."/>
        </authorList>
    </citation>
    <scope>NUCLEOTIDE SEQUENCE</scope>
    <source>
        <strain evidence="4">CAQ_001_2017</strain>
    </source>
</reference>
<organism evidence="4 5">
    <name type="scientific">Trichoglossum hirsutum</name>
    <dbReference type="NCBI Taxonomy" id="265104"/>
    <lineage>
        <taxon>Eukaryota</taxon>
        <taxon>Fungi</taxon>
        <taxon>Dikarya</taxon>
        <taxon>Ascomycota</taxon>
        <taxon>Pezizomycotina</taxon>
        <taxon>Geoglossomycetes</taxon>
        <taxon>Geoglossales</taxon>
        <taxon>Geoglossaceae</taxon>
        <taxon>Trichoglossum</taxon>
    </lineage>
</organism>